<dbReference type="AlphaFoldDB" id="A0A9Q3YTI3"/>
<keyword evidence="3" id="KW-1185">Reference proteome</keyword>
<reference evidence="2" key="1">
    <citation type="submission" date="2021-11" db="EMBL/GenBank/DDBJ databases">
        <title>Description of novel Chryseobacterium species.</title>
        <authorList>
            <person name="Saticioglu I.B."/>
            <person name="Ay H."/>
            <person name="Altun S."/>
            <person name="Duman M."/>
        </authorList>
    </citation>
    <scope>NUCLEOTIDE SEQUENCE</scope>
    <source>
        <strain evidence="2">C-39</strain>
    </source>
</reference>
<dbReference type="Proteomes" id="UP000603715">
    <property type="component" value="Unassembled WGS sequence"/>
</dbReference>
<protein>
    <submittedName>
        <fullName evidence="2">Uncharacterized protein</fullName>
    </submittedName>
</protein>
<dbReference type="EMBL" id="JACXXP010000051">
    <property type="protein sequence ID" value="MBD3907099.1"/>
    <property type="molecule type" value="Genomic_DNA"/>
</dbReference>
<dbReference type="Proteomes" id="UP001107960">
    <property type="component" value="Unassembled WGS sequence"/>
</dbReference>
<evidence type="ECO:0000313" key="3">
    <source>
        <dbReference type="Proteomes" id="UP000603715"/>
    </source>
</evidence>
<evidence type="ECO:0000313" key="1">
    <source>
        <dbReference type="EMBL" id="MBD3907099.1"/>
    </source>
</evidence>
<proteinExistence type="predicted"/>
<reference evidence="3" key="2">
    <citation type="submission" date="2023-07" db="EMBL/GenBank/DDBJ databases">
        <title>Description of novel Chryseobacterium sp. strain C-2.</title>
        <authorList>
            <person name="Saticioglu I.B."/>
        </authorList>
    </citation>
    <scope>NUCLEOTIDE SEQUENCE [LARGE SCALE GENOMIC DNA]</scope>
    <source>
        <strain evidence="3">C-2</strain>
    </source>
</reference>
<accession>A0A9Q3YTI3</accession>
<sequence>MKNLFLICILSSCSMNKNKTMEKKYFKFHTQYNQFYIEDVNDEKKNTDSDSFWNEKAFDGRLALESGVLGIGTQSYGNIKGDIEILEKPNLNINFNNYDHIVEGGINIQSGKLQILNCPDNHLELSLKIASGKYRVRVYSSNLASVKETDLANETDNDYYHIEIWPSEEMERKILKQYEGER</sequence>
<comment type="caution">
    <text evidence="2">The sequence shown here is derived from an EMBL/GenBank/DDBJ whole genome shotgun (WGS) entry which is preliminary data.</text>
</comment>
<evidence type="ECO:0000313" key="4">
    <source>
        <dbReference type="Proteomes" id="UP001107960"/>
    </source>
</evidence>
<evidence type="ECO:0000313" key="2">
    <source>
        <dbReference type="EMBL" id="MCC9036548.1"/>
    </source>
</evidence>
<name>A0A9Q3YTI3_9FLAO</name>
<gene>
    <name evidence="1" type="ORF">IEW27_21225</name>
    <name evidence="2" type="ORF">LNP80_20290</name>
</gene>
<organism evidence="2 4">
    <name type="scientific">Chryseobacterium muglaense</name>
    <dbReference type="NCBI Taxonomy" id="2893752"/>
    <lineage>
        <taxon>Bacteria</taxon>
        <taxon>Pseudomonadati</taxon>
        <taxon>Bacteroidota</taxon>
        <taxon>Flavobacteriia</taxon>
        <taxon>Flavobacteriales</taxon>
        <taxon>Weeksellaceae</taxon>
        <taxon>Chryseobacterium group</taxon>
        <taxon>Chryseobacterium</taxon>
    </lineage>
</organism>
<reference evidence="1" key="3">
    <citation type="submission" date="2024-05" db="EMBL/GenBank/DDBJ databases">
        <title>Description of novel Chryseobacterium sp. strain C-2.</title>
        <authorList>
            <person name="Saticioglu I.B."/>
        </authorList>
    </citation>
    <scope>NUCLEOTIDE SEQUENCE</scope>
    <source>
        <strain evidence="1">C-2</strain>
    </source>
</reference>
<dbReference type="EMBL" id="JAJJML010000001">
    <property type="protein sequence ID" value="MCC9036548.1"/>
    <property type="molecule type" value="Genomic_DNA"/>
</dbReference>
<dbReference type="RefSeq" id="WP_191181453.1">
    <property type="nucleotide sequence ID" value="NZ_JACXXP010000051.1"/>
</dbReference>